<dbReference type="InterPro" id="IPR012337">
    <property type="entry name" value="RNaseH-like_sf"/>
</dbReference>
<keyword evidence="2" id="KW-1185">Reference proteome</keyword>
<comment type="caution">
    <text evidence="1">The sequence shown here is derived from an EMBL/GenBank/DDBJ whole genome shotgun (WGS) entry which is preliminary data.</text>
</comment>
<dbReference type="SUPFAM" id="SSF53098">
    <property type="entry name" value="Ribonuclease H-like"/>
    <property type="match status" value="1"/>
</dbReference>
<evidence type="ECO:0000313" key="1">
    <source>
        <dbReference type="EMBL" id="KAJ0193416.1"/>
    </source>
</evidence>
<dbReference type="PANTHER" id="PTHR46481:SF11">
    <property type="entry name" value="ZINC FINGER BED DOMAIN-CONTAINING PROTEIN RICESLEEPER 2-LIKE"/>
    <property type="match status" value="1"/>
</dbReference>
<reference evidence="1 2" key="1">
    <citation type="journal article" date="2017" name="Nat. Commun.">
        <title>Genome assembly with in vitro proximity ligation data and whole-genome triplication in lettuce.</title>
        <authorList>
            <person name="Reyes-Chin-Wo S."/>
            <person name="Wang Z."/>
            <person name="Yang X."/>
            <person name="Kozik A."/>
            <person name="Arikit S."/>
            <person name="Song C."/>
            <person name="Xia L."/>
            <person name="Froenicke L."/>
            <person name="Lavelle D.O."/>
            <person name="Truco M.J."/>
            <person name="Xia R."/>
            <person name="Zhu S."/>
            <person name="Xu C."/>
            <person name="Xu H."/>
            <person name="Xu X."/>
            <person name="Cox K."/>
            <person name="Korf I."/>
            <person name="Meyers B.C."/>
            <person name="Michelmore R.W."/>
        </authorList>
    </citation>
    <scope>NUCLEOTIDE SEQUENCE [LARGE SCALE GENOMIC DNA]</scope>
    <source>
        <strain evidence="2">cv. Salinas</strain>
        <tissue evidence="1">Seedlings</tissue>
    </source>
</reference>
<gene>
    <name evidence="1" type="ORF">LSAT_V11C800437060</name>
</gene>
<dbReference type="InterPro" id="IPR052035">
    <property type="entry name" value="ZnF_BED_domain_contain"/>
</dbReference>
<evidence type="ECO:0000313" key="2">
    <source>
        <dbReference type="Proteomes" id="UP000235145"/>
    </source>
</evidence>
<dbReference type="AlphaFoldDB" id="A0A9R1WZF1"/>
<dbReference type="PANTHER" id="PTHR46481">
    <property type="entry name" value="ZINC FINGER BED DOMAIN-CONTAINING PROTEIN 4"/>
    <property type="match status" value="1"/>
</dbReference>
<organism evidence="1 2">
    <name type="scientific">Lactuca sativa</name>
    <name type="common">Garden lettuce</name>
    <dbReference type="NCBI Taxonomy" id="4236"/>
    <lineage>
        <taxon>Eukaryota</taxon>
        <taxon>Viridiplantae</taxon>
        <taxon>Streptophyta</taxon>
        <taxon>Embryophyta</taxon>
        <taxon>Tracheophyta</taxon>
        <taxon>Spermatophyta</taxon>
        <taxon>Magnoliopsida</taxon>
        <taxon>eudicotyledons</taxon>
        <taxon>Gunneridae</taxon>
        <taxon>Pentapetalae</taxon>
        <taxon>asterids</taxon>
        <taxon>campanulids</taxon>
        <taxon>Asterales</taxon>
        <taxon>Asteraceae</taxon>
        <taxon>Cichorioideae</taxon>
        <taxon>Cichorieae</taxon>
        <taxon>Lactucinae</taxon>
        <taxon>Lactuca</taxon>
    </lineage>
</organism>
<accession>A0A9R1WZF1</accession>
<protein>
    <recommendedName>
        <fullName evidence="3">hAT-like transposase RNase-H fold domain-containing protein</fullName>
    </recommendedName>
</protein>
<sequence>MDLARMIAQHDYPLRIVEHEGFRVFFCQGLQPLFKSICRNTARSDVLKLYDEEKEKLMQFLGSIQGRIAITTDMWTCNNQRKGYMTVTSHFIDDSWKLQSRLLR</sequence>
<name>A0A9R1WZF1_LACSA</name>
<dbReference type="Proteomes" id="UP000235145">
    <property type="component" value="Unassembled WGS sequence"/>
</dbReference>
<proteinExistence type="predicted"/>
<dbReference type="EMBL" id="NBSK02000008">
    <property type="protein sequence ID" value="KAJ0193416.1"/>
    <property type="molecule type" value="Genomic_DNA"/>
</dbReference>
<evidence type="ECO:0008006" key="3">
    <source>
        <dbReference type="Google" id="ProtNLM"/>
    </source>
</evidence>